<feature type="domain" description="Lumazine-binding" evidence="11">
    <location>
        <begin position="1"/>
        <end position="96"/>
    </location>
</feature>
<feature type="domain" description="Lumazine-binding" evidence="11">
    <location>
        <begin position="97"/>
        <end position="193"/>
    </location>
</feature>
<evidence type="ECO:0000313" key="12">
    <source>
        <dbReference type="EMBL" id="BDR80241.1"/>
    </source>
</evidence>
<dbReference type="PIRSF" id="PIRSF000498">
    <property type="entry name" value="Riboflavin_syn_A"/>
    <property type="match status" value="1"/>
</dbReference>
<evidence type="ECO:0000313" key="14">
    <source>
        <dbReference type="Proteomes" id="UP000290921"/>
    </source>
</evidence>
<dbReference type="NCBIfam" id="TIGR00187">
    <property type="entry name" value="ribE"/>
    <property type="match status" value="1"/>
</dbReference>
<dbReference type="InterPro" id="IPR001783">
    <property type="entry name" value="Lumazine-bd"/>
</dbReference>
<feature type="repeat" description="Lumazine-binding" evidence="10">
    <location>
        <begin position="97"/>
        <end position="193"/>
    </location>
</feature>
<dbReference type="CDD" id="cd00402">
    <property type="entry name" value="Riboflavin_synthase_like"/>
    <property type="match status" value="1"/>
</dbReference>
<evidence type="ECO:0000256" key="2">
    <source>
        <dbReference type="ARBA" id="ARBA00002803"/>
    </source>
</evidence>
<evidence type="ECO:0000256" key="4">
    <source>
        <dbReference type="ARBA" id="ARBA00012827"/>
    </source>
</evidence>
<dbReference type="AlphaFoldDB" id="A0A4Q0V949"/>
<evidence type="ECO:0000256" key="10">
    <source>
        <dbReference type="PROSITE-ProRule" id="PRU00524"/>
    </source>
</evidence>
<evidence type="ECO:0000256" key="7">
    <source>
        <dbReference type="ARBA" id="ARBA00022679"/>
    </source>
</evidence>
<dbReference type="EC" id="2.5.1.9" evidence="4 9"/>
<dbReference type="PANTHER" id="PTHR21098:SF12">
    <property type="entry name" value="RIBOFLAVIN SYNTHASE"/>
    <property type="match status" value="1"/>
</dbReference>
<reference evidence="13 14" key="1">
    <citation type="submission" date="2018-06" db="EMBL/GenBank/DDBJ databases">
        <title>Genome conservation of Clostridium tetani.</title>
        <authorList>
            <person name="Bruggemann H."/>
            <person name="Popoff M.R."/>
        </authorList>
    </citation>
    <scope>NUCLEOTIDE SEQUENCE [LARGE SCALE GENOMIC DNA]</scope>
    <source>
        <strain evidence="13 14">2017.061</strain>
    </source>
</reference>
<comment type="catalytic activity">
    <reaction evidence="1">
        <text>2 6,7-dimethyl-8-(1-D-ribityl)lumazine + H(+) = 5-amino-6-(D-ribitylamino)uracil + riboflavin</text>
        <dbReference type="Rhea" id="RHEA:20772"/>
        <dbReference type="ChEBI" id="CHEBI:15378"/>
        <dbReference type="ChEBI" id="CHEBI:15934"/>
        <dbReference type="ChEBI" id="CHEBI:57986"/>
        <dbReference type="ChEBI" id="CHEBI:58201"/>
        <dbReference type="EC" id="2.5.1.9"/>
    </reaction>
</comment>
<dbReference type="RefSeq" id="WP_129030866.1">
    <property type="nucleotide sequence ID" value="NZ_AP026806.1"/>
</dbReference>
<dbReference type="Proteomes" id="UP000290921">
    <property type="component" value="Unassembled WGS sequence"/>
</dbReference>
<evidence type="ECO:0000313" key="13">
    <source>
        <dbReference type="EMBL" id="RXI45358.1"/>
    </source>
</evidence>
<sequence length="216" mass="24083">MFTGIVEELGSIQSIEKKEDTYSIKIKAKKVLKDVNLGDSICTNGVCLTVTDFSKDSFTVDVMPETIRQSNLKNIKKGSLVNLERALRATGRLGGHIVSGHIDGEGIIKEYKKEGNAWWISVEPEKGLLKYVIERGSIALDGVSLTVAYVDQKLFKVSVIPHTSEETTLLKKGVGDILNIECDLIGKYVEKILNFKNHEEEQSKIDMDFLKNNGFF</sequence>
<evidence type="ECO:0000256" key="9">
    <source>
        <dbReference type="NCBIfam" id="TIGR00187"/>
    </source>
</evidence>
<evidence type="ECO:0000256" key="8">
    <source>
        <dbReference type="ARBA" id="ARBA00022737"/>
    </source>
</evidence>
<gene>
    <name evidence="12" type="primary">ribB</name>
    <name evidence="13" type="ORF">DP130_12150</name>
    <name evidence="12" type="ORF">K234311028_04870</name>
</gene>
<dbReference type="PANTHER" id="PTHR21098">
    <property type="entry name" value="RIBOFLAVIN SYNTHASE ALPHA CHAIN"/>
    <property type="match status" value="1"/>
</dbReference>
<dbReference type="Gene3D" id="2.40.30.20">
    <property type="match status" value="2"/>
</dbReference>
<dbReference type="NCBIfam" id="NF006767">
    <property type="entry name" value="PRK09289.1"/>
    <property type="match status" value="1"/>
</dbReference>
<dbReference type="EMBL" id="AP026818">
    <property type="protein sequence ID" value="BDR80241.1"/>
    <property type="molecule type" value="Genomic_DNA"/>
</dbReference>
<reference evidence="12 15" key="2">
    <citation type="submission" date="2022-09" db="EMBL/GenBank/DDBJ databases">
        <title>complete genome sequences of Clostridium tetani str. KHSU-234311-028 isolated from soil.</title>
        <authorList>
            <person name="Sekizuka T."/>
            <person name="Shitada C."/>
            <person name="Takahashi M."/>
            <person name="Kuroda M."/>
        </authorList>
    </citation>
    <scope>NUCLEOTIDE SEQUENCE [LARGE SCALE GENOMIC DNA]</scope>
    <source>
        <strain evidence="12 15">KHSU-234311-028</strain>
    </source>
</reference>
<proteinExistence type="predicted"/>
<dbReference type="PROSITE" id="PS51177">
    <property type="entry name" value="LUMAZINE_BIND"/>
    <property type="match status" value="2"/>
</dbReference>
<accession>A0A4Q0V949</accession>
<dbReference type="NCBIfam" id="NF009566">
    <property type="entry name" value="PRK13020.1"/>
    <property type="match status" value="1"/>
</dbReference>
<evidence type="ECO:0000256" key="5">
    <source>
        <dbReference type="ARBA" id="ARBA00013950"/>
    </source>
</evidence>
<protein>
    <recommendedName>
        <fullName evidence="5 9">Riboflavin synthase</fullName>
        <ecNumber evidence="4 9">2.5.1.9</ecNumber>
    </recommendedName>
</protein>
<dbReference type="FunFam" id="2.40.30.20:FF:000004">
    <property type="entry name" value="Riboflavin synthase, alpha subunit"/>
    <property type="match status" value="1"/>
</dbReference>
<feature type="repeat" description="Lumazine-binding" evidence="10">
    <location>
        <begin position="1"/>
        <end position="96"/>
    </location>
</feature>
<dbReference type="InterPro" id="IPR017938">
    <property type="entry name" value="Riboflavin_synthase-like_b-brl"/>
</dbReference>
<name>A0A4Q0V949_CLOTA</name>
<dbReference type="EMBL" id="QMAP01000013">
    <property type="protein sequence ID" value="RXI45358.1"/>
    <property type="molecule type" value="Genomic_DNA"/>
</dbReference>
<dbReference type="Proteomes" id="UP001321763">
    <property type="component" value="Chromosome"/>
</dbReference>
<dbReference type="GO" id="GO:0004746">
    <property type="term" value="F:riboflavin synthase activity"/>
    <property type="evidence" value="ECO:0007669"/>
    <property type="project" value="UniProtKB-UniRule"/>
</dbReference>
<evidence type="ECO:0000313" key="15">
    <source>
        <dbReference type="Proteomes" id="UP001321763"/>
    </source>
</evidence>
<organism evidence="13 14">
    <name type="scientific">Clostridium tetani</name>
    <dbReference type="NCBI Taxonomy" id="1513"/>
    <lineage>
        <taxon>Bacteria</taxon>
        <taxon>Bacillati</taxon>
        <taxon>Bacillota</taxon>
        <taxon>Clostridia</taxon>
        <taxon>Eubacteriales</taxon>
        <taxon>Clostridiaceae</taxon>
        <taxon>Clostridium</taxon>
    </lineage>
</organism>
<dbReference type="InterPro" id="IPR026017">
    <property type="entry name" value="Lumazine-bd_dom"/>
</dbReference>
<evidence type="ECO:0000256" key="3">
    <source>
        <dbReference type="ARBA" id="ARBA00004887"/>
    </source>
</evidence>
<dbReference type="GO" id="GO:0009231">
    <property type="term" value="P:riboflavin biosynthetic process"/>
    <property type="evidence" value="ECO:0007669"/>
    <property type="project" value="UniProtKB-KW"/>
</dbReference>
<comment type="function">
    <text evidence="2">Catalyzes the dismutation of two molecules of 6,7-dimethyl-8-ribityllumazine, resulting in the formation of riboflavin and 5-amino-6-(D-ribitylamino)uracil.</text>
</comment>
<dbReference type="Pfam" id="PF00677">
    <property type="entry name" value="Lum_binding"/>
    <property type="match status" value="2"/>
</dbReference>
<dbReference type="SUPFAM" id="SSF63380">
    <property type="entry name" value="Riboflavin synthase domain-like"/>
    <property type="match status" value="2"/>
</dbReference>
<keyword evidence="6" id="KW-0686">Riboflavin biosynthesis</keyword>
<evidence type="ECO:0000256" key="6">
    <source>
        <dbReference type="ARBA" id="ARBA00022619"/>
    </source>
</evidence>
<keyword evidence="7" id="KW-0808">Transferase</keyword>
<keyword evidence="8" id="KW-0677">Repeat</keyword>
<evidence type="ECO:0000256" key="1">
    <source>
        <dbReference type="ARBA" id="ARBA00000968"/>
    </source>
</evidence>
<dbReference type="InterPro" id="IPR023366">
    <property type="entry name" value="ATP_synth_asu-like_sf"/>
</dbReference>
<dbReference type="FunFam" id="2.40.30.20:FF:000014">
    <property type="entry name" value="Riboflavin synthase, alpha subunit"/>
    <property type="match status" value="1"/>
</dbReference>
<evidence type="ECO:0000259" key="11">
    <source>
        <dbReference type="PROSITE" id="PS51177"/>
    </source>
</evidence>
<comment type="pathway">
    <text evidence="3">Cofactor biosynthesis; riboflavin biosynthesis; riboflavin from 2-hydroxy-3-oxobutyl phosphate and 5-amino-6-(D-ribitylamino)uracil: step 2/2.</text>
</comment>